<dbReference type="AlphaFoldDB" id="A0A4Y2F5U5"/>
<evidence type="ECO:0000313" key="1">
    <source>
        <dbReference type="EMBL" id="GBM35948.1"/>
    </source>
</evidence>
<sequence length="73" mass="7907">MERDRGRGGLRYGVGLGEGELYVRNPIPLKIRRVVGLLHAKLYAGVKRSPVGVLQKFEEGVPSQVTSSSSDIG</sequence>
<organism evidence="1 2">
    <name type="scientific">Araneus ventricosus</name>
    <name type="common">Orbweaver spider</name>
    <name type="synonym">Epeira ventricosa</name>
    <dbReference type="NCBI Taxonomy" id="182803"/>
    <lineage>
        <taxon>Eukaryota</taxon>
        <taxon>Metazoa</taxon>
        <taxon>Ecdysozoa</taxon>
        <taxon>Arthropoda</taxon>
        <taxon>Chelicerata</taxon>
        <taxon>Arachnida</taxon>
        <taxon>Araneae</taxon>
        <taxon>Araneomorphae</taxon>
        <taxon>Entelegynae</taxon>
        <taxon>Araneoidea</taxon>
        <taxon>Araneidae</taxon>
        <taxon>Araneus</taxon>
    </lineage>
</organism>
<protein>
    <submittedName>
        <fullName evidence="1">Uncharacterized protein</fullName>
    </submittedName>
</protein>
<reference evidence="1 2" key="1">
    <citation type="journal article" date="2019" name="Sci. Rep.">
        <title>Orb-weaving spider Araneus ventricosus genome elucidates the spidroin gene catalogue.</title>
        <authorList>
            <person name="Kono N."/>
            <person name="Nakamura H."/>
            <person name="Ohtoshi R."/>
            <person name="Moran D.A.P."/>
            <person name="Shinohara A."/>
            <person name="Yoshida Y."/>
            <person name="Fujiwara M."/>
            <person name="Mori M."/>
            <person name="Tomita M."/>
            <person name="Arakawa K."/>
        </authorList>
    </citation>
    <scope>NUCLEOTIDE SEQUENCE [LARGE SCALE GENOMIC DNA]</scope>
</reference>
<dbReference type="EMBL" id="BGPR01000798">
    <property type="protein sequence ID" value="GBM35948.1"/>
    <property type="molecule type" value="Genomic_DNA"/>
</dbReference>
<evidence type="ECO:0000313" key="2">
    <source>
        <dbReference type="Proteomes" id="UP000499080"/>
    </source>
</evidence>
<name>A0A4Y2F5U5_ARAVE</name>
<proteinExistence type="predicted"/>
<gene>
    <name evidence="1" type="ORF">AVEN_31401_1</name>
</gene>
<dbReference type="Proteomes" id="UP000499080">
    <property type="component" value="Unassembled WGS sequence"/>
</dbReference>
<accession>A0A4Y2F5U5</accession>
<keyword evidence="2" id="KW-1185">Reference proteome</keyword>
<comment type="caution">
    <text evidence="1">The sequence shown here is derived from an EMBL/GenBank/DDBJ whole genome shotgun (WGS) entry which is preliminary data.</text>
</comment>